<organism evidence="3 4">
    <name type="scientific">Roseateles albus</name>
    <dbReference type="NCBI Taxonomy" id="2987525"/>
    <lineage>
        <taxon>Bacteria</taxon>
        <taxon>Pseudomonadati</taxon>
        <taxon>Pseudomonadota</taxon>
        <taxon>Betaproteobacteria</taxon>
        <taxon>Burkholderiales</taxon>
        <taxon>Sphaerotilaceae</taxon>
        <taxon>Roseateles</taxon>
    </lineage>
</organism>
<evidence type="ECO:0000259" key="2">
    <source>
        <dbReference type="Pfam" id="PF07589"/>
    </source>
</evidence>
<keyword evidence="1" id="KW-0732">Signal</keyword>
<evidence type="ECO:0000313" key="3">
    <source>
        <dbReference type="EMBL" id="MDC8770613.1"/>
    </source>
</evidence>
<dbReference type="EMBL" id="JAQQXT010000002">
    <property type="protein sequence ID" value="MDC8770613.1"/>
    <property type="molecule type" value="Genomic_DNA"/>
</dbReference>
<gene>
    <name evidence="3" type="ORF">PRZ03_03430</name>
</gene>
<feature type="domain" description="Ice-binding protein C-terminal" evidence="2">
    <location>
        <begin position="175"/>
        <end position="199"/>
    </location>
</feature>
<comment type="caution">
    <text evidence="3">The sequence shown here is derived from an EMBL/GenBank/DDBJ whole genome shotgun (WGS) entry which is preliminary data.</text>
</comment>
<name>A0ABT5K9L3_9BURK</name>
<dbReference type="Proteomes" id="UP001221189">
    <property type="component" value="Unassembled WGS sequence"/>
</dbReference>
<keyword evidence="4" id="KW-1185">Reference proteome</keyword>
<sequence>MTSKFFSRAVAVGALSAFTLAAGLSSAHAATLAADGSWTEFLVNADLTPVNSPNSLDWLLGFDDASTAHFTFTIAAGFVGSLTVLDSGISGDRFIVTNKGAALGETSVGVDGDPLLEGSSVADFNIALANPSFSRGVYTLQAGNYDISGYLSRSVQLAGSPMNVTTGGLQLTVSAVPEPTTLASLLAGLSLLSLALRRKASK</sequence>
<accession>A0ABT5K9L3</accession>
<evidence type="ECO:0000313" key="4">
    <source>
        <dbReference type="Proteomes" id="UP001221189"/>
    </source>
</evidence>
<feature type="signal peptide" evidence="1">
    <location>
        <begin position="1"/>
        <end position="29"/>
    </location>
</feature>
<dbReference type="InterPro" id="IPR013424">
    <property type="entry name" value="Ice-binding_C"/>
</dbReference>
<dbReference type="NCBIfam" id="TIGR02595">
    <property type="entry name" value="PEP_CTERM"/>
    <property type="match status" value="1"/>
</dbReference>
<reference evidence="3 4" key="1">
    <citation type="submission" date="2022-10" db="EMBL/GenBank/DDBJ databases">
        <title>Paucibacter sp. hw1 Genome sequencing.</title>
        <authorList>
            <person name="Park S."/>
        </authorList>
    </citation>
    <scope>NUCLEOTIDE SEQUENCE [LARGE SCALE GENOMIC DNA]</scope>
    <source>
        <strain evidence="4">hw1</strain>
    </source>
</reference>
<feature type="chain" id="PRO_5046350878" evidence="1">
    <location>
        <begin position="30"/>
        <end position="202"/>
    </location>
</feature>
<evidence type="ECO:0000256" key="1">
    <source>
        <dbReference type="SAM" id="SignalP"/>
    </source>
</evidence>
<dbReference type="Pfam" id="PF07589">
    <property type="entry name" value="PEP-CTERM"/>
    <property type="match status" value="1"/>
</dbReference>
<protein>
    <submittedName>
        <fullName evidence="3">PEP-CTERM sorting domain-containing protein</fullName>
    </submittedName>
</protein>
<dbReference type="RefSeq" id="WP_273599040.1">
    <property type="nucleotide sequence ID" value="NZ_JAQQXT010000002.1"/>
</dbReference>
<proteinExistence type="predicted"/>